<gene>
    <name evidence="5" type="ORF">S01H1_63268</name>
</gene>
<reference evidence="5" key="1">
    <citation type="journal article" date="2014" name="Front. Microbiol.">
        <title>High frequency of phylogenetically diverse reductive dehalogenase-homologous genes in deep subseafloor sedimentary metagenomes.</title>
        <authorList>
            <person name="Kawai M."/>
            <person name="Futagami T."/>
            <person name="Toyoda A."/>
            <person name="Takaki Y."/>
            <person name="Nishi S."/>
            <person name="Hori S."/>
            <person name="Arai W."/>
            <person name="Tsubouchi T."/>
            <person name="Morono Y."/>
            <person name="Uchiyama I."/>
            <person name="Ito T."/>
            <person name="Fujiyama A."/>
            <person name="Inagaki F."/>
            <person name="Takami H."/>
        </authorList>
    </citation>
    <scope>NUCLEOTIDE SEQUENCE</scope>
    <source>
        <strain evidence="5">Expedition CK06-06</strain>
    </source>
</reference>
<dbReference type="InterPro" id="IPR035647">
    <property type="entry name" value="EFG_III/V"/>
</dbReference>
<evidence type="ECO:0000313" key="5">
    <source>
        <dbReference type="EMBL" id="GAG34204.1"/>
    </source>
</evidence>
<dbReference type="SMART" id="SM00838">
    <property type="entry name" value="EFG_C"/>
    <property type="match status" value="1"/>
</dbReference>
<evidence type="ECO:0000259" key="4">
    <source>
        <dbReference type="SMART" id="SM00889"/>
    </source>
</evidence>
<dbReference type="InterPro" id="IPR005517">
    <property type="entry name" value="Transl_elong_EFG/EF2_IV"/>
</dbReference>
<evidence type="ECO:0008006" key="6">
    <source>
        <dbReference type="Google" id="ProtNLM"/>
    </source>
</evidence>
<dbReference type="InterPro" id="IPR000640">
    <property type="entry name" value="EFG_V-like"/>
</dbReference>
<dbReference type="Pfam" id="PF03764">
    <property type="entry name" value="EFG_IV"/>
    <property type="match status" value="1"/>
</dbReference>
<keyword evidence="1" id="KW-0547">Nucleotide-binding</keyword>
<sequence length="166" mass="18616">IPTKYIPAVEKGIIETLKEGVLAGYKVVDLKVRLYDGSFHTVDSSDMAFKIAGSMAFKKAFMESKPIFLEPIYEVEVKVPEEFMGDVMGDLSGRRGKILGMDTEGAFQLIRARAPLAELYRYSTSLRSLTTGRGMHRRKFVGYEEVPADIAEKIVQESKDAKQKQD</sequence>
<dbReference type="Gene3D" id="3.30.70.240">
    <property type="match status" value="1"/>
</dbReference>
<evidence type="ECO:0000256" key="1">
    <source>
        <dbReference type="ARBA" id="ARBA00022741"/>
    </source>
</evidence>
<dbReference type="AlphaFoldDB" id="X0WTA8"/>
<feature type="non-terminal residue" evidence="5">
    <location>
        <position position="1"/>
    </location>
</feature>
<dbReference type="SUPFAM" id="SSF54980">
    <property type="entry name" value="EF-G C-terminal domain-like"/>
    <property type="match status" value="1"/>
</dbReference>
<evidence type="ECO:0000259" key="3">
    <source>
        <dbReference type="SMART" id="SM00838"/>
    </source>
</evidence>
<dbReference type="SMART" id="SM00889">
    <property type="entry name" value="EFG_IV"/>
    <property type="match status" value="1"/>
</dbReference>
<dbReference type="GO" id="GO:0032790">
    <property type="term" value="P:ribosome disassembly"/>
    <property type="evidence" value="ECO:0007669"/>
    <property type="project" value="TreeGrafter"/>
</dbReference>
<dbReference type="InterPro" id="IPR035649">
    <property type="entry name" value="EFG_V"/>
</dbReference>
<dbReference type="GO" id="GO:0005525">
    <property type="term" value="F:GTP binding"/>
    <property type="evidence" value="ECO:0007669"/>
    <property type="project" value="UniProtKB-KW"/>
</dbReference>
<dbReference type="CDD" id="cd03713">
    <property type="entry name" value="EFG_mtEFG_C"/>
    <property type="match status" value="1"/>
</dbReference>
<accession>X0WTA8</accession>
<feature type="domain" description="Translation elongation factor EFG/EF2" evidence="4">
    <location>
        <begin position="1"/>
        <end position="65"/>
    </location>
</feature>
<keyword evidence="2" id="KW-0342">GTP-binding</keyword>
<name>X0WTA8_9ZZZZ</name>
<dbReference type="SUPFAM" id="SSF54211">
    <property type="entry name" value="Ribosomal protein S5 domain 2-like"/>
    <property type="match status" value="1"/>
</dbReference>
<dbReference type="Pfam" id="PF00679">
    <property type="entry name" value="EFG_C"/>
    <property type="match status" value="1"/>
</dbReference>
<dbReference type="FunFam" id="3.30.70.240:FF:000001">
    <property type="entry name" value="Elongation factor G"/>
    <property type="match status" value="1"/>
</dbReference>
<proteinExistence type="predicted"/>
<dbReference type="PANTHER" id="PTHR43261:SF6">
    <property type="entry name" value="ELONGATION FACTOR G-LIKE PROTEIN"/>
    <property type="match status" value="1"/>
</dbReference>
<comment type="caution">
    <text evidence="5">The sequence shown here is derived from an EMBL/GenBank/DDBJ whole genome shotgun (WGS) entry which is preliminary data.</text>
</comment>
<feature type="domain" description="Elongation factor EFG" evidence="3">
    <location>
        <begin position="67"/>
        <end position="154"/>
    </location>
</feature>
<dbReference type="EMBL" id="BARS01041620">
    <property type="protein sequence ID" value="GAG34204.1"/>
    <property type="molecule type" value="Genomic_DNA"/>
</dbReference>
<organism evidence="5">
    <name type="scientific">marine sediment metagenome</name>
    <dbReference type="NCBI Taxonomy" id="412755"/>
    <lineage>
        <taxon>unclassified sequences</taxon>
        <taxon>metagenomes</taxon>
        <taxon>ecological metagenomes</taxon>
    </lineage>
</organism>
<evidence type="ECO:0000256" key="2">
    <source>
        <dbReference type="ARBA" id="ARBA00023134"/>
    </source>
</evidence>
<dbReference type="InterPro" id="IPR020568">
    <property type="entry name" value="Ribosomal_Su5_D2-typ_SF"/>
</dbReference>
<dbReference type="PANTHER" id="PTHR43261">
    <property type="entry name" value="TRANSLATION ELONGATION FACTOR G-RELATED"/>
    <property type="match status" value="1"/>
</dbReference>
<protein>
    <recommendedName>
        <fullName evidence="6">Elongation factor EFG domain-containing protein</fullName>
    </recommendedName>
</protein>
<dbReference type="InterPro" id="IPR014721">
    <property type="entry name" value="Ribsml_uS5_D2-typ_fold_subgr"/>
</dbReference>
<dbReference type="Gene3D" id="3.30.230.10">
    <property type="match status" value="1"/>
</dbReference>